<reference evidence="2 3" key="1">
    <citation type="journal article" date="2023" name="Plants (Basel)">
        <title>Bridging the Gap: Combining Genomics and Transcriptomics Approaches to Understand Stylosanthes scabra, an Orphan Legume from the Brazilian Caatinga.</title>
        <authorList>
            <person name="Ferreira-Neto J.R.C."/>
            <person name="da Silva M.D."/>
            <person name="Binneck E."/>
            <person name="de Melo N.F."/>
            <person name="da Silva R.H."/>
            <person name="de Melo A.L.T.M."/>
            <person name="Pandolfi V."/>
            <person name="Bustamante F.O."/>
            <person name="Brasileiro-Vidal A.C."/>
            <person name="Benko-Iseppon A.M."/>
        </authorList>
    </citation>
    <scope>NUCLEOTIDE SEQUENCE [LARGE SCALE GENOMIC DNA]</scope>
    <source>
        <tissue evidence="2">Leaves</tissue>
    </source>
</reference>
<feature type="chain" id="PRO_5046551897" evidence="1">
    <location>
        <begin position="33"/>
        <end position="161"/>
    </location>
</feature>
<accession>A0ABU6SIR7</accession>
<protein>
    <submittedName>
        <fullName evidence="2">Uncharacterized protein</fullName>
    </submittedName>
</protein>
<dbReference type="EMBL" id="JASCZI010060770">
    <property type="protein sequence ID" value="MED6135888.1"/>
    <property type="molecule type" value="Genomic_DNA"/>
</dbReference>
<dbReference type="Proteomes" id="UP001341840">
    <property type="component" value="Unassembled WGS sequence"/>
</dbReference>
<evidence type="ECO:0000256" key="1">
    <source>
        <dbReference type="SAM" id="SignalP"/>
    </source>
</evidence>
<gene>
    <name evidence="2" type="ORF">PIB30_050937</name>
</gene>
<name>A0ABU6SIR7_9FABA</name>
<comment type="caution">
    <text evidence="2">The sequence shown here is derived from an EMBL/GenBank/DDBJ whole genome shotgun (WGS) entry which is preliminary data.</text>
</comment>
<organism evidence="2 3">
    <name type="scientific">Stylosanthes scabra</name>
    <dbReference type="NCBI Taxonomy" id="79078"/>
    <lineage>
        <taxon>Eukaryota</taxon>
        <taxon>Viridiplantae</taxon>
        <taxon>Streptophyta</taxon>
        <taxon>Embryophyta</taxon>
        <taxon>Tracheophyta</taxon>
        <taxon>Spermatophyta</taxon>
        <taxon>Magnoliopsida</taxon>
        <taxon>eudicotyledons</taxon>
        <taxon>Gunneridae</taxon>
        <taxon>Pentapetalae</taxon>
        <taxon>rosids</taxon>
        <taxon>fabids</taxon>
        <taxon>Fabales</taxon>
        <taxon>Fabaceae</taxon>
        <taxon>Papilionoideae</taxon>
        <taxon>50 kb inversion clade</taxon>
        <taxon>dalbergioids sensu lato</taxon>
        <taxon>Dalbergieae</taxon>
        <taxon>Pterocarpus clade</taxon>
        <taxon>Stylosanthes</taxon>
    </lineage>
</organism>
<keyword evidence="1" id="KW-0732">Signal</keyword>
<sequence>MLWGKSSSPSPLNPLSSLSFFFFLSLPHLSLFATVSHCSALHNSPTSPPCYFAGSRSILRVFCHESSEIQQGVSLSTASSSSRHFWAPLLLPLLPVSSIASSSPIVSDVASTIPITKLPPPLFQSLASPPPNRSQHFFSSSSVLVLPLFLLLSGVASIKQL</sequence>
<evidence type="ECO:0000313" key="2">
    <source>
        <dbReference type="EMBL" id="MED6135888.1"/>
    </source>
</evidence>
<feature type="signal peptide" evidence="1">
    <location>
        <begin position="1"/>
        <end position="32"/>
    </location>
</feature>
<evidence type="ECO:0000313" key="3">
    <source>
        <dbReference type="Proteomes" id="UP001341840"/>
    </source>
</evidence>
<keyword evidence="3" id="KW-1185">Reference proteome</keyword>
<proteinExistence type="predicted"/>